<dbReference type="STRING" id="1245528.M3K4F4"/>
<accession>M3K4F4</accession>
<gene>
    <name evidence="2" type="ORF">G210_5582</name>
</gene>
<dbReference type="EMBL" id="AOGT01000574">
    <property type="protein sequence ID" value="EMG49614.1"/>
    <property type="molecule type" value="Genomic_DNA"/>
</dbReference>
<protein>
    <recommendedName>
        <fullName evidence="4">F-box domain-containing protein</fullName>
    </recommendedName>
</protein>
<evidence type="ECO:0000313" key="3">
    <source>
        <dbReference type="Proteomes" id="UP000011777"/>
    </source>
</evidence>
<feature type="region of interest" description="Disordered" evidence="1">
    <location>
        <begin position="85"/>
        <end position="110"/>
    </location>
</feature>
<feature type="region of interest" description="Disordered" evidence="1">
    <location>
        <begin position="220"/>
        <end position="268"/>
    </location>
</feature>
<feature type="region of interest" description="Disordered" evidence="1">
    <location>
        <begin position="320"/>
        <end position="340"/>
    </location>
</feature>
<dbReference type="SUPFAM" id="SSF81383">
    <property type="entry name" value="F-box domain"/>
    <property type="match status" value="1"/>
</dbReference>
<feature type="compositionally biased region" description="Low complexity" evidence="1">
    <location>
        <begin position="320"/>
        <end position="339"/>
    </location>
</feature>
<reference evidence="2 3" key="1">
    <citation type="submission" date="2013-02" db="EMBL/GenBank/DDBJ databases">
        <title>Genome sequence of Candida maltosa Xu316, a potential industrial strain for xylitol and ethanol production.</title>
        <authorList>
            <person name="Yu J."/>
            <person name="Wang Q."/>
            <person name="Geng X."/>
            <person name="Bao W."/>
            <person name="He P."/>
            <person name="Cai J."/>
        </authorList>
    </citation>
    <scope>NUCLEOTIDE SEQUENCE [LARGE SCALE GENOMIC DNA]</scope>
    <source>
        <strain evidence="3">Xu316</strain>
    </source>
</reference>
<keyword evidence="3" id="KW-1185">Reference proteome</keyword>
<evidence type="ECO:0000313" key="2">
    <source>
        <dbReference type="EMBL" id="EMG49614.1"/>
    </source>
</evidence>
<dbReference type="InterPro" id="IPR036047">
    <property type="entry name" value="F-box-like_dom_sf"/>
</dbReference>
<dbReference type="OMA" id="RDWKFKN"/>
<feature type="region of interest" description="Disordered" evidence="1">
    <location>
        <begin position="352"/>
        <end position="374"/>
    </location>
</feature>
<proteinExistence type="predicted"/>
<dbReference type="AlphaFoldDB" id="M3K4F4"/>
<feature type="compositionally biased region" description="Pro residues" evidence="1">
    <location>
        <begin position="247"/>
        <end position="258"/>
    </location>
</feature>
<dbReference type="Proteomes" id="UP000011777">
    <property type="component" value="Unassembled WGS sequence"/>
</dbReference>
<dbReference type="OrthoDB" id="5351126at2759"/>
<organism evidence="2 3">
    <name type="scientific">Candida maltosa (strain Xu316)</name>
    <name type="common">Yeast</name>
    <dbReference type="NCBI Taxonomy" id="1245528"/>
    <lineage>
        <taxon>Eukaryota</taxon>
        <taxon>Fungi</taxon>
        <taxon>Dikarya</taxon>
        <taxon>Ascomycota</taxon>
        <taxon>Saccharomycotina</taxon>
        <taxon>Pichiomycetes</taxon>
        <taxon>Debaryomycetaceae</taxon>
        <taxon>Candida/Lodderomyces clade</taxon>
        <taxon>Candida</taxon>
    </lineage>
</organism>
<feature type="compositionally biased region" description="Basic residues" evidence="1">
    <location>
        <begin position="229"/>
        <end position="239"/>
    </location>
</feature>
<comment type="caution">
    <text evidence="2">The sequence shown here is derived from an EMBL/GenBank/DDBJ whole genome shotgun (WGS) entry which is preliminary data.</text>
</comment>
<evidence type="ECO:0000256" key="1">
    <source>
        <dbReference type="SAM" id="MobiDB-lite"/>
    </source>
</evidence>
<dbReference type="eggNOG" id="ENOG502R67H">
    <property type="taxonomic scope" value="Eukaryota"/>
</dbReference>
<name>M3K4F4_CANMX</name>
<dbReference type="HOGENOM" id="CLU_394915_0_0_1"/>
<sequence>MLKTESIDYHSYLPPYRSLLNPNARYDYQTHSLIPLSQNDLSLLRVAFQEKKKPQPSAFKMKYKSLLSDVSRSISLRISSTNLLSTTNNNNNNNSNPPASSSSTASGSNSSIVLNRSGTTASNSCLNRVANQPLFPVELHIKNLPIEILDYIFYLVDDKLDYKSCMFTCKLFYFLSKPYYYENLHFVSTYRFAQFITYLRLNSDVGQYVKSIDLSGIKPGYDEDEEQHHHHQHQAHAHAHAQEAVVPPQPQAAAPPIPPHDDNEDVNPGVIHAEKADLFPNGKIYAGWRDWKFKNNPLYTVHAPPSSLTKVASNSQYSISSAKSSGSYKSSNSNSSSSKKFAKPFKYFKSRKRSRSYSGGGNGTNGSSMPTNRKSPKVEYLQLSNLPSNYSRSFTPHPLINKFLINYSTSKDIPIGYILHLINLCPNLVSLNLGNLSLSTDYELCRSSIHKYQNFDLMNNYSKDMIYKIDNIMRLNDLDDIYSFDGTGTGAGATASSFLRFGSNNNHLDNVSRFGASSLYKSNQSTTSTASSVYSVTTFSKPIRKYNSLLPPLPPTVADISYLNKGDGKVYLSDLNLKSINNAYLQKINEEQVLTSIIRIHGKRVLSYDPITYHVPVGINADIAGNLKYVNLSSMIWLNRNLIERFLTHLLMRRSSELDVYGIYDDDDFSRFGSDSDFEFDDDDEDEQQECPIVYKQDLVIDLTDSGMYKNLPWAKKIDLNTFEGCQLVKKIIQNELLSPQEEHMRRDRQRRGRIGENFLA</sequence>
<evidence type="ECO:0008006" key="4">
    <source>
        <dbReference type="Google" id="ProtNLM"/>
    </source>
</evidence>